<dbReference type="AlphaFoldDB" id="A0A502GV50"/>
<evidence type="ECO:0000256" key="5">
    <source>
        <dbReference type="PROSITE-ProRule" id="PRU10137"/>
    </source>
</evidence>
<name>A0A502GV50_9PSED</name>
<feature type="active site" description="O-(5'-phospho-DNA)-serine intermediate" evidence="4 5">
    <location>
        <position position="10"/>
    </location>
</feature>
<reference evidence="7 8" key="1">
    <citation type="journal article" date="2019" name="Environ. Microbiol.">
        <title>Species interactions and distinct microbial communities in high Arctic permafrost affected cryosols are associated with the CH4 and CO2 gas fluxes.</title>
        <authorList>
            <person name="Altshuler I."/>
            <person name="Hamel J."/>
            <person name="Turney S."/>
            <person name="Magnuson E."/>
            <person name="Levesque R."/>
            <person name="Greer C."/>
            <person name="Whyte L.G."/>
        </authorList>
    </citation>
    <scope>NUCLEOTIDE SEQUENCE [LARGE SCALE GENOMIC DNA]</scope>
    <source>
        <strain evidence="7 8">E3</strain>
    </source>
</reference>
<dbReference type="PROSITE" id="PS00398">
    <property type="entry name" value="RECOMBINASES_2"/>
    <property type="match status" value="1"/>
</dbReference>
<dbReference type="InterPro" id="IPR006118">
    <property type="entry name" value="Recombinase_CS"/>
</dbReference>
<dbReference type="RefSeq" id="WP_140672124.1">
    <property type="nucleotide sequence ID" value="NZ_RCZE01000024.1"/>
</dbReference>
<dbReference type="InterPro" id="IPR006119">
    <property type="entry name" value="Resolv_N"/>
</dbReference>
<evidence type="ECO:0000256" key="2">
    <source>
        <dbReference type="ARBA" id="ARBA00023125"/>
    </source>
</evidence>
<dbReference type="GO" id="GO:0015074">
    <property type="term" value="P:DNA integration"/>
    <property type="evidence" value="ECO:0007669"/>
    <property type="project" value="UniProtKB-KW"/>
</dbReference>
<evidence type="ECO:0000313" key="7">
    <source>
        <dbReference type="EMBL" id="TPG65764.1"/>
    </source>
</evidence>
<dbReference type="PANTHER" id="PTHR30461:SF25">
    <property type="entry name" value="RESOLVASE-RELATED"/>
    <property type="match status" value="1"/>
</dbReference>
<accession>A0A502GV50</accession>
<sequence>MKAHIYLRASTKDQDADRAKAQLLEFASNSGFQVVGIYSENISGTKLQRPQLMKLLAAADPGDVLLVESIDRLSRLSQSDWARLKQILADKQLRLIVVDLPTTHLQADSSITGQIMAVINDMLIDLTSTMARLDQEKRVERIRQGLANKRAQDPDWTPPGKQKNIKLWESIERLLAKLPEASADEIATLAGCGVATVYRVKKELKGSL</sequence>
<keyword evidence="3" id="KW-0233">DNA recombination</keyword>
<keyword evidence="1" id="KW-0229">DNA integration</keyword>
<organism evidence="7 8">
    <name type="scientific">Pseudomonas arsenicoxydans</name>
    <dbReference type="NCBI Taxonomy" id="702115"/>
    <lineage>
        <taxon>Bacteria</taxon>
        <taxon>Pseudomonadati</taxon>
        <taxon>Pseudomonadota</taxon>
        <taxon>Gammaproteobacteria</taxon>
        <taxon>Pseudomonadales</taxon>
        <taxon>Pseudomonadaceae</taxon>
        <taxon>Pseudomonas</taxon>
    </lineage>
</organism>
<evidence type="ECO:0000259" key="6">
    <source>
        <dbReference type="PROSITE" id="PS51736"/>
    </source>
</evidence>
<dbReference type="PANTHER" id="PTHR30461">
    <property type="entry name" value="DNA-INVERTASE FROM LAMBDOID PROPHAGE"/>
    <property type="match status" value="1"/>
</dbReference>
<dbReference type="GO" id="GO:0003677">
    <property type="term" value="F:DNA binding"/>
    <property type="evidence" value="ECO:0007669"/>
    <property type="project" value="UniProtKB-KW"/>
</dbReference>
<dbReference type="SUPFAM" id="SSF53041">
    <property type="entry name" value="Resolvase-like"/>
    <property type="match status" value="1"/>
</dbReference>
<comment type="caution">
    <text evidence="7">The sequence shown here is derived from an EMBL/GenBank/DDBJ whole genome shotgun (WGS) entry which is preliminary data.</text>
</comment>
<evidence type="ECO:0000313" key="8">
    <source>
        <dbReference type="Proteomes" id="UP000317933"/>
    </source>
</evidence>
<dbReference type="EMBL" id="RCZE01000024">
    <property type="protein sequence ID" value="TPG65764.1"/>
    <property type="molecule type" value="Genomic_DNA"/>
</dbReference>
<protein>
    <submittedName>
        <fullName evidence="7">Resolvase</fullName>
    </submittedName>
</protein>
<dbReference type="SMART" id="SM00857">
    <property type="entry name" value="Resolvase"/>
    <property type="match status" value="1"/>
</dbReference>
<proteinExistence type="predicted"/>
<evidence type="ECO:0000256" key="3">
    <source>
        <dbReference type="ARBA" id="ARBA00023172"/>
    </source>
</evidence>
<dbReference type="PROSITE" id="PS51736">
    <property type="entry name" value="RECOMBINASES_3"/>
    <property type="match status" value="1"/>
</dbReference>
<feature type="domain" description="Resolvase/invertase-type recombinase catalytic" evidence="6">
    <location>
        <begin position="2"/>
        <end position="153"/>
    </location>
</feature>
<dbReference type="Proteomes" id="UP000317933">
    <property type="component" value="Unassembled WGS sequence"/>
</dbReference>
<dbReference type="InterPro" id="IPR036162">
    <property type="entry name" value="Resolvase-like_N_sf"/>
</dbReference>
<keyword evidence="2" id="KW-0238">DNA-binding</keyword>
<dbReference type="Gene3D" id="3.40.50.1390">
    <property type="entry name" value="Resolvase, N-terminal catalytic domain"/>
    <property type="match status" value="1"/>
</dbReference>
<dbReference type="Pfam" id="PF00239">
    <property type="entry name" value="Resolvase"/>
    <property type="match status" value="1"/>
</dbReference>
<dbReference type="GO" id="GO:0000150">
    <property type="term" value="F:DNA strand exchange activity"/>
    <property type="evidence" value="ECO:0007669"/>
    <property type="project" value="InterPro"/>
</dbReference>
<gene>
    <name evidence="7" type="ORF">EAH78_31345</name>
</gene>
<evidence type="ECO:0000256" key="1">
    <source>
        <dbReference type="ARBA" id="ARBA00022908"/>
    </source>
</evidence>
<dbReference type="PROSITE" id="PS00397">
    <property type="entry name" value="RECOMBINASES_1"/>
    <property type="match status" value="1"/>
</dbReference>
<evidence type="ECO:0000256" key="4">
    <source>
        <dbReference type="PIRSR" id="PIRSR606118-50"/>
    </source>
</evidence>
<dbReference type="InterPro" id="IPR050639">
    <property type="entry name" value="SSR_resolvase"/>
</dbReference>